<gene>
    <name evidence="1" type="ORF">HDF17_000708</name>
</gene>
<evidence type="ECO:0000313" key="1">
    <source>
        <dbReference type="EMBL" id="NYF78421.1"/>
    </source>
</evidence>
<sequence>MATLSNAPTPSEPTISDIEKTVQEGLEALRNAPLSEQITAALKFLTPPGYRPVAQLEEDGRKKRSTAAASNWNPQTGEIVIYFEPLQQESSPLSPMQPAPQRTLQDVHPAFARMNRDVETGHRLDPLLVTEAERPRLASARVQRVAGQPTEPLVAEIQIQQLCLALAEAEKEGRAFIALKKFRDNELTAHNYVWAESLAHRQAVLSRAIDLGAVMTTQIPNPRAPQHPTTTIKLNRESSYAQVVPPRYQPIRTRGGEAASEILLRDRGRF</sequence>
<evidence type="ECO:0000313" key="2">
    <source>
        <dbReference type="Proteomes" id="UP000589520"/>
    </source>
</evidence>
<dbReference type="AlphaFoldDB" id="A0A7Y9PEH5"/>
<organism evidence="1 2">
    <name type="scientific">Granulicella arctica</name>
    <dbReference type="NCBI Taxonomy" id="940613"/>
    <lineage>
        <taxon>Bacteria</taxon>
        <taxon>Pseudomonadati</taxon>
        <taxon>Acidobacteriota</taxon>
        <taxon>Terriglobia</taxon>
        <taxon>Terriglobales</taxon>
        <taxon>Acidobacteriaceae</taxon>
        <taxon>Granulicella</taxon>
    </lineage>
</organism>
<dbReference type="Proteomes" id="UP000589520">
    <property type="component" value="Unassembled WGS sequence"/>
</dbReference>
<name>A0A7Y9PEH5_9BACT</name>
<dbReference type="EMBL" id="JACCCW010000001">
    <property type="protein sequence ID" value="NYF78421.1"/>
    <property type="molecule type" value="Genomic_DNA"/>
</dbReference>
<reference evidence="1 2" key="1">
    <citation type="submission" date="2020-07" db="EMBL/GenBank/DDBJ databases">
        <title>Genomic Encyclopedia of Type Strains, Phase IV (KMG-V): Genome sequencing to study the core and pangenomes of soil and plant-associated prokaryotes.</title>
        <authorList>
            <person name="Whitman W."/>
        </authorList>
    </citation>
    <scope>NUCLEOTIDE SEQUENCE [LARGE SCALE GENOMIC DNA]</scope>
    <source>
        <strain evidence="1 2">X4EP2</strain>
    </source>
</reference>
<keyword evidence="2" id="KW-1185">Reference proteome</keyword>
<dbReference type="RefSeq" id="WP_179487811.1">
    <property type="nucleotide sequence ID" value="NZ_JACCCW010000001.1"/>
</dbReference>
<protein>
    <submittedName>
        <fullName evidence="1">Uncharacterized protein</fullName>
    </submittedName>
</protein>
<comment type="caution">
    <text evidence="1">The sequence shown here is derived from an EMBL/GenBank/DDBJ whole genome shotgun (WGS) entry which is preliminary data.</text>
</comment>
<accession>A0A7Y9PEH5</accession>
<proteinExistence type="predicted"/>